<dbReference type="PIRSF" id="PIRSF016599">
    <property type="entry name" value="Xaa-His_dipept"/>
    <property type="match status" value="1"/>
</dbReference>
<dbReference type="InterPro" id="IPR011650">
    <property type="entry name" value="Peptidase_M20_dimer"/>
</dbReference>
<accession>A0A831SNM0</accession>
<dbReference type="CDD" id="cd03890">
    <property type="entry name" value="M20_pepD"/>
    <property type="match status" value="1"/>
</dbReference>
<dbReference type="GO" id="GO:0070573">
    <property type="term" value="F:metallodipeptidase activity"/>
    <property type="evidence" value="ECO:0007669"/>
    <property type="project" value="TreeGrafter"/>
</dbReference>
<dbReference type="AlphaFoldDB" id="A0A831SNM0"/>
<evidence type="ECO:0000256" key="16">
    <source>
        <dbReference type="ARBA" id="ARBA00077688"/>
    </source>
</evidence>
<evidence type="ECO:0000256" key="3">
    <source>
        <dbReference type="ARBA" id="ARBA00022670"/>
    </source>
</evidence>
<comment type="similarity">
    <text evidence="12">Belongs to the peptidase M20C family.</text>
</comment>
<reference evidence="19" key="1">
    <citation type="journal article" date="2020" name="mSystems">
        <title>Genome- and Community-Level Interaction Insights into Carbon Utilization and Element Cycling Functions of Hydrothermarchaeota in Hydrothermal Sediment.</title>
        <authorList>
            <person name="Zhou Z."/>
            <person name="Liu Y."/>
            <person name="Xu W."/>
            <person name="Pan J."/>
            <person name="Luo Z.H."/>
            <person name="Li M."/>
        </authorList>
    </citation>
    <scope>NUCLEOTIDE SEQUENCE [LARGE SCALE GENOMIC DNA]</scope>
    <source>
        <strain evidence="19">SpSt-1181</strain>
    </source>
</reference>
<evidence type="ECO:0000256" key="12">
    <source>
        <dbReference type="ARBA" id="ARBA00061423"/>
    </source>
</evidence>
<keyword evidence="6" id="KW-0862">Zinc</keyword>
<dbReference type="FunFam" id="3.40.630.10:FF:000018">
    <property type="entry name" value="Aminoacyl-histidine dipeptidase PepD"/>
    <property type="match status" value="1"/>
</dbReference>
<evidence type="ECO:0000256" key="13">
    <source>
        <dbReference type="ARBA" id="ARBA00071271"/>
    </source>
</evidence>
<evidence type="ECO:0000256" key="15">
    <source>
        <dbReference type="ARBA" id="ARBA00076004"/>
    </source>
</evidence>
<comment type="caution">
    <text evidence="19">The sequence shown here is derived from an EMBL/GenBank/DDBJ whole genome shotgun (WGS) entry which is preliminary data.</text>
</comment>
<evidence type="ECO:0000256" key="4">
    <source>
        <dbReference type="ARBA" id="ARBA00022723"/>
    </source>
</evidence>
<keyword evidence="8" id="KW-0170">Cobalt</keyword>
<evidence type="ECO:0000256" key="5">
    <source>
        <dbReference type="ARBA" id="ARBA00022801"/>
    </source>
</evidence>
<keyword evidence="4" id="KW-0479">Metal-binding</keyword>
<dbReference type="Gene3D" id="3.40.630.10">
    <property type="entry name" value="Zn peptidases"/>
    <property type="match status" value="2"/>
</dbReference>
<evidence type="ECO:0000256" key="14">
    <source>
        <dbReference type="ARBA" id="ARBA00075285"/>
    </source>
</evidence>
<comment type="cofactor">
    <cofactor evidence="1">
        <name>Co(2+)</name>
        <dbReference type="ChEBI" id="CHEBI:48828"/>
    </cofactor>
</comment>
<keyword evidence="7" id="KW-0482">Metalloprotease</keyword>
<feature type="domain" description="Peptidase M20 dimerisation" evidence="18">
    <location>
        <begin position="210"/>
        <end position="291"/>
    </location>
</feature>
<name>A0A831SNM0_PROAE</name>
<evidence type="ECO:0000256" key="8">
    <source>
        <dbReference type="ARBA" id="ARBA00023285"/>
    </source>
</evidence>
<dbReference type="InterPro" id="IPR001160">
    <property type="entry name" value="Peptidase_M20C"/>
</dbReference>
<evidence type="ECO:0000256" key="10">
    <source>
        <dbReference type="ARBA" id="ARBA00038976"/>
    </source>
</evidence>
<evidence type="ECO:0000259" key="18">
    <source>
        <dbReference type="Pfam" id="PF07687"/>
    </source>
</evidence>
<evidence type="ECO:0000256" key="2">
    <source>
        <dbReference type="ARBA" id="ARBA00001947"/>
    </source>
</evidence>
<comment type="catalytic activity">
    <reaction evidence="9">
        <text>Hydrolysis of dipeptides, preferentially hydrophobic dipeptides including prolyl amino acids.</text>
        <dbReference type="EC" id="3.4.13.18"/>
    </reaction>
</comment>
<proteinExistence type="inferred from homology"/>
<comment type="cofactor">
    <cofactor evidence="2">
        <name>Zn(2+)</name>
        <dbReference type="ChEBI" id="CHEBI:29105"/>
    </cofactor>
</comment>
<dbReference type="PRINTS" id="PR00934">
    <property type="entry name" value="XHISDIPTASE"/>
</dbReference>
<sequence length="490" mass="53374">MHSDISKLRPAEVWKHFCSLTRIPRPSGHEEKIREFMSSFAASLGLPAIQDDAGNILVRKPATPGMENRKGVILQAHLDMVPQKKSGTRHDFTRDPIIPVIEGEWVQARGTTLGADNGIGVAAIMAVLSSSSLQHGPLEALLTSNEENGMTGAFGLEPAVLRGDILLNLDSEDEGELFTGCAGGLEATLTVPVRMTEAEQRDKGIELRISGLKGGHSGMDIHLSRGNANKIITRILYETRDRYALRPASLHGGSLRNAIAREAEAVLAVPDGLEGALLDEIRLVADAVRKELALADPDIRIEAFPTAPPVRALDPQDTRRLIDTIYACPHGVLRMSDSIPGLVETSNNLARITMSEECAILECLLRSSVDSARRDIENMIRSVAELAEADILFDGGYPGWEPDPASRILEQMQDVYLSCFGTHPTVRAVHAGLECGIIGSTYPELDMISFGPTIRSPHSPDERVHIGSVERFWILLQETLKQVPLAKKQP</sequence>
<dbReference type="SUPFAM" id="SSF53187">
    <property type="entry name" value="Zn-dependent exopeptidases"/>
    <property type="match status" value="1"/>
</dbReference>
<organism evidence="19">
    <name type="scientific">Prosthecochloris aestuarii</name>
    <dbReference type="NCBI Taxonomy" id="1102"/>
    <lineage>
        <taxon>Bacteria</taxon>
        <taxon>Pseudomonadati</taxon>
        <taxon>Chlorobiota</taxon>
        <taxon>Chlorobiia</taxon>
        <taxon>Chlorobiales</taxon>
        <taxon>Chlorobiaceae</taxon>
        <taxon>Prosthecochloris</taxon>
    </lineage>
</organism>
<dbReference type="PANTHER" id="PTHR43501:SF1">
    <property type="entry name" value="CYTOSOL NON-SPECIFIC DIPEPTIDASE"/>
    <property type="match status" value="1"/>
</dbReference>
<dbReference type="Proteomes" id="UP000886335">
    <property type="component" value="Unassembled WGS sequence"/>
</dbReference>
<evidence type="ECO:0000313" key="19">
    <source>
        <dbReference type="EMBL" id="HED30089.1"/>
    </source>
</evidence>
<dbReference type="InterPro" id="IPR002933">
    <property type="entry name" value="Peptidase_M20"/>
</dbReference>
<dbReference type="GO" id="GO:0005829">
    <property type="term" value="C:cytosol"/>
    <property type="evidence" value="ECO:0007669"/>
    <property type="project" value="TreeGrafter"/>
</dbReference>
<gene>
    <name evidence="19" type="ORF">ENN50_00015</name>
</gene>
<evidence type="ECO:0000256" key="17">
    <source>
        <dbReference type="ARBA" id="ARBA00078074"/>
    </source>
</evidence>
<dbReference type="EC" id="3.4.13.18" evidence="10"/>
<dbReference type="Pfam" id="PF07687">
    <property type="entry name" value="M20_dimer"/>
    <property type="match status" value="1"/>
</dbReference>
<evidence type="ECO:0000256" key="11">
    <source>
        <dbReference type="ARBA" id="ARBA00044252"/>
    </source>
</evidence>
<dbReference type="Pfam" id="PF01546">
    <property type="entry name" value="Peptidase_M20"/>
    <property type="match status" value="1"/>
</dbReference>
<dbReference type="GO" id="GO:0006508">
    <property type="term" value="P:proteolysis"/>
    <property type="evidence" value="ECO:0007669"/>
    <property type="project" value="UniProtKB-KW"/>
</dbReference>
<dbReference type="GO" id="GO:0046872">
    <property type="term" value="F:metal ion binding"/>
    <property type="evidence" value="ECO:0007669"/>
    <property type="project" value="UniProtKB-KW"/>
</dbReference>
<dbReference type="NCBIfam" id="TIGR01893">
    <property type="entry name" value="aa-his-dipept"/>
    <property type="match status" value="1"/>
</dbReference>
<dbReference type="EMBL" id="DSBW01000001">
    <property type="protein sequence ID" value="HED30089.1"/>
    <property type="molecule type" value="Genomic_DNA"/>
</dbReference>
<evidence type="ECO:0000256" key="1">
    <source>
        <dbReference type="ARBA" id="ARBA00001941"/>
    </source>
</evidence>
<dbReference type="FunFam" id="3.40.630.10:FF:000015">
    <property type="entry name" value="Aminoacyl-histidine dipeptidase PepD"/>
    <property type="match status" value="1"/>
</dbReference>
<keyword evidence="3" id="KW-0645">Protease</keyword>
<evidence type="ECO:0000256" key="9">
    <source>
        <dbReference type="ARBA" id="ARBA00036421"/>
    </source>
</evidence>
<evidence type="ECO:0000256" key="7">
    <source>
        <dbReference type="ARBA" id="ARBA00023049"/>
    </source>
</evidence>
<dbReference type="PANTHER" id="PTHR43501">
    <property type="entry name" value="CYTOSOL NON-SPECIFIC DIPEPTIDASE"/>
    <property type="match status" value="1"/>
</dbReference>
<evidence type="ECO:0000256" key="6">
    <source>
        <dbReference type="ARBA" id="ARBA00022833"/>
    </source>
</evidence>
<keyword evidence="5" id="KW-0378">Hydrolase</keyword>
<protein>
    <recommendedName>
        <fullName evidence="13">Cytosol non-specific dipeptidase</fullName>
        <ecNumber evidence="10">3.4.13.18</ecNumber>
    </recommendedName>
    <alternativeName>
        <fullName evidence="16">Aminoacyl-histidine dipeptidase</fullName>
    </alternativeName>
    <alternativeName>
        <fullName evidence="15">Beta-alanyl-histidine dipeptidase</fullName>
    </alternativeName>
    <alternativeName>
        <fullName evidence="14">Carnosinase</fullName>
    </alternativeName>
    <alternativeName>
        <fullName evidence="11">Peptidase D</fullName>
    </alternativeName>
    <alternativeName>
        <fullName evidence="17">Xaa-His dipeptidase</fullName>
    </alternativeName>
</protein>